<sequence length="36" mass="4048">MLERIRSTGELSKQDDAELKSILEVFIPEAGLAMKQ</sequence>
<dbReference type="InParanoid" id="A0DK28"/>
<dbReference type="EMBL" id="CT868467">
    <property type="protein sequence ID" value="CAK83395.1"/>
    <property type="molecule type" value="Genomic_DNA"/>
</dbReference>
<organism evidence="1 2">
    <name type="scientific">Paramecium tetraurelia</name>
    <dbReference type="NCBI Taxonomy" id="5888"/>
    <lineage>
        <taxon>Eukaryota</taxon>
        <taxon>Sar</taxon>
        <taxon>Alveolata</taxon>
        <taxon>Ciliophora</taxon>
        <taxon>Intramacronucleata</taxon>
        <taxon>Oligohymenophorea</taxon>
        <taxon>Peniculida</taxon>
        <taxon>Parameciidae</taxon>
        <taxon>Paramecium</taxon>
    </lineage>
</organism>
<keyword evidence="2" id="KW-1185">Reference proteome</keyword>
<dbReference type="KEGG" id="ptm:GSPATT00039545001"/>
<dbReference type="AlphaFoldDB" id="A0DK28"/>
<dbReference type="GeneID" id="5036576"/>
<evidence type="ECO:0000313" key="1">
    <source>
        <dbReference type="EMBL" id="CAK83395.1"/>
    </source>
</evidence>
<evidence type="ECO:0000313" key="2">
    <source>
        <dbReference type="Proteomes" id="UP000000600"/>
    </source>
</evidence>
<dbReference type="RefSeq" id="XP_001450792.1">
    <property type="nucleotide sequence ID" value="XM_001450755.2"/>
</dbReference>
<protein>
    <submittedName>
        <fullName evidence="1">Uncharacterized protein</fullName>
    </submittedName>
</protein>
<dbReference type="OrthoDB" id="9805536at2759"/>
<accession>A0DK28</accession>
<reference evidence="1 2" key="1">
    <citation type="journal article" date="2006" name="Nature">
        <title>Global trends of whole-genome duplications revealed by the ciliate Paramecium tetraurelia.</title>
        <authorList>
            <consortium name="Genoscope"/>
            <person name="Aury J.-M."/>
            <person name="Jaillon O."/>
            <person name="Duret L."/>
            <person name="Noel B."/>
            <person name="Jubin C."/>
            <person name="Porcel B.M."/>
            <person name="Segurens B."/>
            <person name="Daubin V."/>
            <person name="Anthouard V."/>
            <person name="Aiach N."/>
            <person name="Arnaiz O."/>
            <person name="Billaut A."/>
            <person name="Beisson J."/>
            <person name="Blanc I."/>
            <person name="Bouhouche K."/>
            <person name="Camara F."/>
            <person name="Duharcourt S."/>
            <person name="Guigo R."/>
            <person name="Gogendeau D."/>
            <person name="Katinka M."/>
            <person name="Keller A.-M."/>
            <person name="Kissmehl R."/>
            <person name="Klotz C."/>
            <person name="Koll F."/>
            <person name="Le Moue A."/>
            <person name="Lepere C."/>
            <person name="Malinsky S."/>
            <person name="Nowacki M."/>
            <person name="Nowak J.K."/>
            <person name="Plattner H."/>
            <person name="Poulain J."/>
            <person name="Ruiz F."/>
            <person name="Serrano V."/>
            <person name="Zagulski M."/>
            <person name="Dessen P."/>
            <person name="Betermier M."/>
            <person name="Weissenbach J."/>
            <person name="Scarpelli C."/>
            <person name="Schachter V."/>
            <person name="Sperling L."/>
            <person name="Meyer E."/>
            <person name="Cohen J."/>
            <person name="Wincker P."/>
        </authorList>
    </citation>
    <scope>NUCLEOTIDE SEQUENCE [LARGE SCALE GENOMIC DNA]</scope>
    <source>
        <strain evidence="1 2">Stock d4-2</strain>
    </source>
</reference>
<dbReference type="HOGENOM" id="CLU_3360811_0_0_1"/>
<proteinExistence type="predicted"/>
<gene>
    <name evidence="1" type="ORF">GSPATT00039545001</name>
</gene>
<dbReference type="Proteomes" id="UP000000600">
    <property type="component" value="Unassembled WGS sequence"/>
</dbReference>
<name>A0DK28_PARTE</name>